<evidence type="ECO:0000256" key="1">
    <source>
        <dbReference type="SAM" id="MobiDB-lite"/>
    </source>
</evidence>
<dbReference type="AlphaFoldDB" id="A0A814HBZ4"/>
<name>A0A814HBZ4_9BILA</name>
<proteinExistence type="predicted"/>
<keyword evidence="3" id="KW-1185">Reference proteome</keyword>
<protein>
    <submittedName>
        <fullName evidence="2">Uncharacterized protein</fullName>
    </submittedName>
</protein>
<gene>
    <name evidence="2" type="ORF">OXX778_LOCUS16750</name>
</gene>
<feature type="region of interest" description="Disordered" evidence="1">
    <location>
        <begin position="74"/>
        <end position="153"/>
    </location>
</feature>
<reference evidence="2" key="1">
    <citation type="submission" date="2021-02" db="EMBL/GenBank/DDBJ databases">
        <authorList>
            <person name="Nowell W R."/>
        </authorList>
    </citation>
    <scope>NUCLEOTIDE SEQUENCE</scope>
    <source>
        <strain evidence="2">Ploen Becks lab</strain>
    </source>
</reference>
<dbReference type="EMBL" id="CAJNOC010004059">
    <property type="protein sequence ID" value="CAF1008011.1"/>
    <property type="molecule type" value="Genomic_DNA"/>
</dbReference>
<comment type="caution">
    <text evidence="2">The sequence shown here is derived from an EMBL/GenBank/DDBJ whole genome shotgun (WGS) entry which is preliminary data.</text>
</comment>
<feature type="compositionally biased region" description="Polar residues" evidence="1">
    <location>
        <begin position="113"/>
        <end position="124"/>
    </location>
</feature>
<accession>A0A814HBZ4</accession>
<dbReference type="Proteomes" id="UP000663879">
    <property type="component" value="Unassembled WGS sequence"/>
</dbReference>
<evidence type="ECO:0000313" key="3">
    <source>
        <dbReference type="Proteomes" id="UP000663879"/>
    </source>
</evidence>
<sequence>MKKIIKRELNKYNSSSENTEEIPSAIENFSKCFKNPGETIEIYLRRFLSPAAKAEITRESTLIQYKSYQAGTFAKETTPENNEQISEEDSPAAVNMVSKNTKLKMYSKYKANPNETNGTPAKSNENQEHSSNKRANQQGKSIDFKGNKKGGIV</sequence>
<organism evidence="2 3">
    <name type="scientific">Brachionus calyciflorus</name>
    <dbReference type="NCBI Taxonomy" id="104777"/>
    <lineage>
        <taxon>Eukaryota</taxon>
        <taxon>Metazoa</taxon>
        <taxon>Spiralia</taxon>
        <taxon>Gnathifera</taxon>
        <taxon>Rotifera</taxon>
        <taxon>Eurotatoria</taxon>
        <taxon>Monogononta</taxon>
        <taxon>Pseudotrocha</taxon>
        <taxon>Ploima</taxon>
        <taxon>Brachionidae</taxon>
        <taxon>Brachionus</taxon>
    </lineage>
</organism>
<evidence type="ECO:0000313" key="2">
    <source>
        <dbReference type="EMBL" id="CAF1008011.1"/>
    </source>
</evidence>